<feature type="compositionally biased region" description="Polar residues" evidence="1">
    <location>
        <begin position="986"/>
        <end position="1009"/>
    </location>
</feature>
<sequence>MIRLIFASLIFTAAMSTSVVQPCIATAQDTEVGTLRRNQYTQQQAQALTRQLVSQVLDLQAAQLKQNGLTNVPIYSDIVQMRENLDELIRNEMQGVVQKLILAQEVQGKERVTAITEARDEVRKVLLTFMAERQRLYRRMRLARLNAQVRELIAIQENVSTQTRSLQQLPIESRDSAALANLSRQTDAVMMFHHLEEALLDMRGWGGSLANSAIAGQQILKEENAANEVQGALASIRDGRYSGANVHQDAFIAALYKILEDLQKAQGLADNSLETAMNEIEKLKDEQQTVKEETSQDELTPEKADELSQKQEAIQKKLEELAKEMTSQPENVEPLEEASQSAAEAVAELFEADQEAAIEKQEEVIAKLETLKEQLIEQAVPANVASADEREEQIAALEEAKQDLENALEKQNDAQQQLQKTPEDASAVAQMQKEAGQELDAAAKTENLPDAVKPMIAEAKATANEAAAAAEKAAAEKTNSDNQQAATDAQENAIDTTRQALENVSSTLADAKRQQLATKIGELARAAEALDRAAAAQQEISRDAAKVANDPQQSQNQDMAAVAETQSDIAAVANRVAEGTKNTAPQAADAMKQAQSQIDKASDAAKQMAKPQQSAEATGKQAQDLQNQSREAQQKLNQAAKALREAAKEAANQLAQTAGEQLDQIDNADDGLNSMPQQKDPAKAQAQMEALANEAGMISPEAAARLRKPGENAAGQNEMAMNDAQTPATPNNASEDGSNDQAPSNANAGEESASSMDGESGNQEEASGDAQSPMDSSPMGNDSPMPTPQQRQEQVQQARAELAGRRQPIAADKQAAEEIASLLDNLAGSSEKIQELSEQFMANNAQAAAAENNMGETPEAAAEGSSAEQPMSSGEDIADNSDSSSPSEGEPGSPASENPIASQLAESMQQFANSQRKATQLAANAAQQGQIANQPVREALQTASRLPVPMSPMNPPADAAMGDPADASGSPQPEDLAGEPSEAGQEASSDGEPSQGSPMSGSEAPQSGNSSQMASQPSPSQGSPGQPPSTDMGNSMVSPTPQVTAQALAGAEVMESLWDQMPELIADGQSESGEVASIDPQGMAAPASAMLDNPNASQPASPTDAMAQNAMQGQPANSQATNSQASNSTEGSEANTEESASSGGTSNSNPAARTFEKEPWFTKLPPGVQQSIRASVRRSPPPGYEERLRRYFENVD</sequence>
<feature type="compositionally biased region" description="Basic and acidic residues" evidence="1">
    <location>
        <begin position="398"/>
        <end position="412"/>
    </location>
</feature>
<feature type="compositionally biased region" description="Polar residues" evidence="1">
    <location>
        <begin position="1031"/>
        <end position="1045"/>
    </location>
</feature>
<evidence type="ECO:0000256" key="2">
    <source>
        <dbReference type="SAM" id="SignalP"/>
    </source>
</evidence>
<feature type="compositionally biased region" description="Low complexity" evidence="1">
    <location>
        <begin position="1116"/>
        <end position="1129"/>
    </location>
</feature>
<feature type="compositionally biased region" description="Polar residues" evidence="1">
    <location>
        <begin position="480"/>
        <end position="493"/>
    </location>
</feature>
<feature type="region of interest" description="Disordered" evidence="1">
    <location>
        <begin position="465"/>
        <end position="493"/>
    </location>
</feature>
<feature type="region of interest" description="Disordered" evidence="1">
    <location>
        <begin position="844"/>
        <end position="1196"/>
    </location>
</feature>
<feature type="compositionally biased region" description="Low complexity" evidence="1">
    <location>
        <begin position="915"/>
        <end position="934"/>
    </location>
</feature>
<feature type="compositionally biased region" description="Polar residues" evidence="1">
    <location>
        <begin position="760"/>
        <end position="780"/>
    </location>
</feature>
<dbReference type="EMBL" id="JABRWO010000002">
    <property type="protein sequence ID" value="MBA2113739.1"/>
    <property type="molecule type" value="Genomic_DNA"/>
</dbReference>
<feature type="region of interest" description="Disordered" evidence="1">
    <location>
        <begin position="285"/>
        <end position="308"/>
    </location>
</feature>
<keyword evidence="4" id="KW-1185">Reference proteome</keyword>
<feature type="compositionally biased region" description="Polar residues" evidence="1">
    <location>
        <begin position="1130"/>
        <end position="1151"/>
    </location>
</feature>
<feature type="region of interest" description="Disordered" evidence="1">
    <location>
        <begin position="577"/>
        <end position="812"/>
    </location>
</feature>
<feature type="compositionally biased region" description="Low complexity" evidence="1">
    <location>
        <begin position="742"/>
        <end position="755"/>
    </location>
</feature>
<keyword evidence="2" id="KW-0732">Signal</keyword>
<gene>
    <name evidence="3" type="ORF">HOV93_08900</name>
</gene>
<feature type="compositionally biased region" description="Low complexity" evidence="1">
    <location>
        <begin position="789"/>
        <end position="801"/>
    </location>
</feature>
<feature type="compositionally biased region" description="Low complexity" evidence="1">
    <location>
        <begin position="880"/>
        <end position="899"/>
    </location>
</feature>
<feature type="compositionally biased region" description="Low complexity" evidence="1">
    <location>
        <begin position="844"/>
        <end position="853"/>
    </location>
</feature>
<feature type="chain" id="PRO_5030869913" evidence="2">
    <location>
        <begin position="28"/>
        <end position="1196"/>
    </location>
</feature>
<proteinExistence type="predicted"/>
<comment type="caution">
    <text evidence="3">The sequence shown here is derived from an EMBL/GenBank/DDBJ whole genome shotgun (WGS) entry which is preliminary data.</text>
</comment>
<dbReference type="AlphaFoldDB" id="A0A7V8V314"/>
<accession>A0A7V8V314</accession>
<reference evidence="3 4" key="1">
    <citation type="submission" date="2020-05" db="EMBL/GenBank/DDBJ databases">
        <title>Bremerella alba sp. nov., a novel planctomycete isolated from the surface of the macroalga Fucus spiralis.</title>
        <authorList>
            <person name="Godinho O."/>
            <person name="Botelho R."/>
            <person name="Albuquerque L."/>
            <person name="Wiegand S."/>
            <person name="Da Costa M.S."/>
            <person name="Lobo-Da-Cunha A."/>
            <person name="Jogler C."/>
            <person name="Lage O.M."/>
        </authorList>
    </citation>
    <scope>NUCLEOTIDE SEQUENCE [LARGE SCALE GENOMIC DNA]</scope>
    <source>
        <strain evidence="3 4">FF15</strain>
    </source>
</reference>
<feature type="compositionally biased region" description="Low complexity" evidence="1">
    <location>
        <begin position="1010"/>
        <end position="1024"/>
    </location>
</feature>
<feature type="compositionally biased region" description="Polar residues" evidence="1">
    <location>
        <begin position="610"/>
        <end position="631"/>
    </location>
</feature>
<organism evidence="3 4">
    <name type="scientific">Bremerella alba</name>
    <dbReference type="NCBI Taxonomy" id="980252"/>
    <lineage>
        <taxon>Bacteria</taxon>
        <taxon>Pseudomonadati</taxon>
        <taxon>Planctomycetota</taxon>
        <taxon>Planctomycetia</taxon>
        <taxon>Pirellulales</taxon>
        <taxon>Pirellulaceae</taxon>
        <taxon>Bremerella</taxon>
    </lineage>
</organism>
<feature type="compositionally biased region" description="Basic and acidic residues" evidence="1">
    <location>
        <begin position="1184"/>
        <end position="1196"/>
    </location>
</feature>
<feature type="compositionally biased region" description="Low complexity" evidence="1">
    <location>
        <begin position="676"/>
        <end position="687"/>
    </location>
</feature>
<feature type="signal peptide" evidence="2">
    <location>
        <begin position="1"/>
        <end position="27"/>
    </location>
</feature>
<feature type="region of interest" description="Disordered" evidence="1">
    <location>
        <begin position="535"/>
        <end position="563"/>
    </location>
</feature>
<name>A0A7V8V314_9BACT</name>
<feature type="compositionally biased region" description="Polar residues" evidence="1">
    <location>
        <begin position="900"/>
        <end position="914"/>
    </location>
</feature>
<evidence type="ECO:0000313" key="3">
    <source>
        <dbReference type="EMBL" id="MBA2113739.1"/>
    </source>
</evidence>
<evidence type="ECO:0000313" key="4">
    <source>
        <dbReference type="Proteomes" id="UP000551616"/>
    </source>
</evidence>
<feature type="compositionally biased region" description="Polar residues" evidence="1">
    <location>
        <begin position="723"/>
        <end position="741"/>
    </location>
</feature>
<dbReference type="Proteomes" id="UP000551616">
    <property type="component" value="Unassembled WGS sequence"/>
</dbReference>
<protein>
    <submittedName>
        <fullName evidence="3">Uncharacterized protein</fullName>
    </submittedName>
</protein>
<evidence type="ECO:0000256" key="1">
    <source>
        <dbReference type="SAM" id="MobiDB-lite"/>
    </source>
</evidence>
<feature type="compositionally biased region" description="Polar residues" evidence="1">
    <location>
        <begin position="550"/>
        <end position="563"/>
    </location>
</feature>
<feature type="compositionally biased region" description="Low complexity" evidence="1">
    <location>
        <begin position="956"/>
        <end position="967"/>
    </location>
</feature>
<dbReference type="RefSeq" id="WP_207395227.1">
    <property type="nucleotide sequence ID" value="NZ_JABRWO010000002.1"/>
</dbReference>
<feature type="region of interest" description="Disordered" evidence="1">
    <location>
        <begin position="397"/>
        <end position="446"/>
    </location>
</feature>